<evidence type="ECO:0000256" key="1">
    <source>
        <dbReference type="SAM" id="Phobius"/>
    </source>
</evidence>
<reference evidence="3" key="1">
    <citation type="submission" date="2015-12" db="EMBL/GenBank/DDBJ databases">
        <authorList>
            <person name="Lodha T.D."/>
            <person name="Chintalapati S."/>
            <person name="Chintalapati V.R."/>
            <person name="Sravanthi T."/>
        </authorList>
    </citation>
    <scope>NUCLEOTIDE SEQUENCE [LARGE SCALE GENOMIC DNA]</scope>
    <source>
        <strain evidence="3">JC133</strain>
    </source>
</reference>
<keyword evidence="1" id="KW-0812">Transmembrane</keyword>
<evidence type="ECO:0000313" key="3">
    <source>
        <dbReference type="Proteomes" id="UP000237350"/>
    </source>
</evidence>
<sequence length="174" mass="19420">MNRISEWWQNRTVAGCTLAAVLLAVLAGTLLVLALAPGPRRRVVFWFPDTAGAHANAEWRYLPRRETPREFLELYLSEMLLGPVHMGSSALVPRGVVFRIVALGEGGRLFVDLSPELLVGREEEVDMDRLFALLEKNVLHNFRFVKNVIITVGGDLPNVPRFSFSPLTKQNGAL</sequence>
<keyword evidence="1" id="KW-0472">Membrane</keyword>
<dbReference type="Proteomes" id="UP000237350">
    <property type="component" value="Unassembled WGS sequence"/>
</dbReference>
<comment type="caution">
    <text evidence="2">The sequence shown here is derived from an EMBL/GenBank/DDBJ whole genome shotgun (WGS) entry which is preliminary data.</text>
</comment>
<keyword evidence="3" id="KW-1185">Reference proteome</keyword>
<accession>A0A2S4JFA0</accession>
<feature type="transmembrane region" description="Helical" evidence="1">
    <location>
        <begin position="12"/>
        <end position="36"/>
    </location>
</feature>
<evidence type="ECO:0008006" key="4">
    <source>
        <dbReference type="Google" id="ProtNLM"/>
    </source>
</evidence>
<dbReference type="AlphaFoldDB" id="A0A2S4JFA0"/>
<evidence type="ECO:0000313" key="2">
    <source>
        <dbReference type="EMBL" id="POQ98192.1"/>
    </source>
</evidence>
<proteinExistence type="predicted"/>
<keyword evidence="1" id="KW-1133">Transmembrane helix</keyword>
<name>A0A2S4JFA0_9SPIO</name>
<organism evidence="2 3">
    <name type="scientific">Alkalispirochaeta sphaeroplastigenens</name>
    <dbReference type="NCBI Taxonomy" id="1187066"/>
    <lineage>
        <taxon>Bacteria</taxon>
        <taxon>Pseudomonadati</taxon>
        <taxon>Spirochaetota</taxon>
        <taxon>Spirochaetia</taxon>
        <taxon>Spirochaetales</taxon>
        <taxon>Spirochaetaceae</taxon>
        <taxon>Alkalispirochaeta</taxon>
    </lineage>
</organism>
<protein>
    <recommendedName>
        <fullName evidence="4">GerMN domain-containing protein</fullName>
    </recommendedName>
</protein>
<dbReference type="EMBL" id="LPWH01000127">
    <property type="protein sequence ID" value="POQ98192.1"/>
    <property type="molecule type" value="Genomic_DNA"/>
</dbReference>
<gene>
    <name evidence="2" type="ORF">AU468_14245</name>
</gene>